<protein>
    <submittedName>
        <fullName evidence="1">Uncharacterized protein</fullName>
    </submittedName>
</protein>
<sequence length="125" mass="13900">MSSLDNSWTVVKRQNVHVRDKKAAENVKFTGHGIKELEYCWVVAANTFFAHGGGAEQKFGSIATAELTVWNTTAMNNNPVHRSCFNPQDERLVLTFIVTAVSGEKRKCHVFETGKGTRCVGDIEQ</sequence>
<proteinExistence type="predicted"/>
<dbReference type="AlphaFoldDB" id="A0A1V6Y9L1"/>
<dbReference type="OMA" id="CHVFETG"/>
<reference evidence="2" key="1">
    <citation type="journal article" date="2017" name="Nat. Microbiol.">
        <title>Global analysis of biosynthetic gene clusters reveals vast potential of secondary metabolite production in Penicillium species.</title>
        <authorList>
            <person name="Nielsen J.C."/>
            <person name="Grijseels S."/>
            <person name="Prigent S."/>
            <person name="Ji B."/>
            <person name="Dainat J."/>
            <person name="Nielsen K.F."/>
            <person name="Frisvad J.C."/>
            <person name="Workman M."/>
            <person name="Nielsen J."/>
        </authorList>
    </citation>
    <scope>NUCLEOTIDE SEQUENCE [LARGE SCALE GENOMIC DNA]</scope>
    <source>
        <strain evidence="2">IBT 13039</strain>
    </source>
</reference>
<comment type="caution">
    <text evidence="1">The sequence shown here is derived from an EMBL/GenBank/DDBJ whole genome shotgun (WGS) entry which is preliminary data.</text>
</comment>
<keyword evidence="2" id="KW-1185">Reference proteome</keyword>
<name>A0A1V6Y9L1_PENNA</name>
<evidence type="ECO:0000313" key="2">
    <source>
        <dbReference type="Proteomes" id="UP000191691"/>
    </source>
</evidence>
<dbReference type="EMBL" id="MOOB01000029">
    <property type="protein sequence ID" value="OQE84117.1"/>
    <property type="molecule type" value="Genomic_DNA"/>
</dbReference>
<accession>A0A1V6Y9L1</accession>
<gene>
    <name evidence="1" type="ORF">PENNAL_c0029G03766</name>
</gene>
<dbReference type="Proteomes" id="UP000191691">
    <property type="component" value="Unassembled WGS sequence"/>
</dbReference>
<evidence type="ECO:0000313" key="1">
    <source>
        <dbReference type="EMBL" id="OQE84117.1"/>
    </source>
</evidence>
<organism evidence="1 2">
    <name type="scientific">Penicillium nalgiovense</name>
    <dbReference type="NCBI Taxonomy" id="60175"/>
    <lineage>
        <taxon>Eukaryota</taxon>
        <taxon>Fungi</taxon>
        <taxon>Dikarya</taxon>
        <taxon>Ascomycota</taxon>
        <taxon>Pezizomycotina</taxon>
        <taxon>Eurotiomycetes</taxon>
        <taxon>Eurotiomycetidae</taxon>
        <taxon>Eurotiales</taxon>
        <taxon>Aspergillaceae</taxon>
        <taxon>Penicillium</taxon>
    </lineage>
</organism>